<dbReference type="EMBL" id="JALBUS010000015">
    <property type="protein sequence ID" value="MDX8417997.1"/>
    <property type="molecule type" value="Genomic_DNA"/>
</dbReference>
<comment type="caution">
    <text evidence="3">The sequence shown here is derived from an EMBL/GenBank/DDBJ whole genome shotgun (WGS) entry which is preliminary data.</text>
</comment>
<evidence type="ECO:0000256" key="1">
    <source>
        <dbReference type="ARBA" id="ARBA00038454"/>
    </source>
</evidence>
<accession>A0ABU4WN55</accession>
<dbReference type="InterPro" id="IPR051330">
    <property type="entry name" value="Phosphatase_reg/MetRdx"/>
</dbReference>
<evidence type="ECO:0000313" key="4">
    <source>
        <dbReference type="Proteomes" id="UP001285244"/>
    </source>
</evidence>
<dbReference type="Gene3D" id="3.30.450.40">
    <property type="match status" value="1"/>
</dbReference>
<evidence type="ECO:0000259" key="2">
    <source>
        <dbReference type="Pfam" id="PF13185"/>
    </source>
</evidence>
<sequence>MNSLLIEQIKMIIDDSLPPISNISNILALLFYELDDVNWVGLYACDDQKKECTLGPFQGRVACTRIAYRSGVVGTCADTRQTMLINNVHEFAGHIACDAASQSELVVPLIHADRLLAVLDIDSPTLNHFNTDIKETMEAIAPLLARLIAKQYNL</sequence>
<dbReference type="SUPFAM" id="SSF55781">
    <property type="entry name" value="GAF domain-like"/>
    <property type="match status" value="1"/>
</dbReference>
<proteinExistence type="inferred from homology"/>
<dbReference type="InterPro" id="IPR029016">
    <property type="entry name" value="GAF-like_dom_sf"/>
</dbReference>
<dbReference type="RefSeq" id="WP_320326261.1">
    <property type="nucleotide sequence ID" value="NZ_JALBUS010000015.1"/>
</dbReference>
<gene>
    <name evidence="3" type="ORF">MOZ64_09140</name>
</gene>
<dbReference type="PANTHER" id="PTHR21021:SF15">
    <property type="entry name" value="FREE METHIONINE-R-SULFOXIDE REDUCTASE"/>
    <property type="match status" value="1"/>
</dbReference>
<comment type="similarity">
    <text evidence="1">Belongs to the free Met sulfoxide reductase family.</text>
</comment>
<evidence type="ECO:0000313" key="3">
    <source>
        <dbReference type="EMBL" id="MDX8417997.1"/>
    </source>
</evidence>
<organism evidence="3 4">
    <name type="scientific">Absicoccus intestinalis</name>
    <dbReference type="NCBI Taxonomy" id="2926319"/>
    <lineage>
        <taxon>Bacteria</taxon>
        <taxon>Bacillati</taxon>
        <taxon>Bacillota</taxon>
        <taxon>Erysipelotrichia</taxon>
        <taxon>Erysipelotrichales</taxon>
        <taxon>Erysipelotrichaceae</taxon>
        <taxon>Absicoccus</taxon>
    </lineage>
</organism>
<keyword evidence="4" id="KW-1185">Reference proteome</keyword>
<feature type="domain" description="GAF" evidence="2">
    <location>
        <begin position="40"/>
        <end position="148"/>
    </location>
</feature>
<reference evidence="3 4" key="1">
    <citation type="submission" date="2022-03" db="EMBL/GenBank/DDBJ databases">
        <title>Novel taxa within the pig intestine.</title>
        <authorList>
            <person name="Wylensek D."/>
            <person name="Bishof K."/>
            <person name="Afrizal A."/>
            <person name="Clavel T."/>
        </authorList>
    </citation>
    <scope>NUCLEOTIDE SEQUENCE [LARGE SCALE GENOMIC DNA]</scope>
    <source>
        <strain evidence="3 4">Cla-KB-P134</strain>
    </source>
</reference>
<dbReference type="Proteomes" id="UP001285244">
    <property type="component" value="Unassembled WGS sequence"/>
</dbReference>
<dbReference type="PANTHER" id="PTHR21021">
    <property type="entry name" value="GAF/PUTATIVE CYTOSKELETAL PROTEIN"/>
    <property type="match status" value="1"/>
</dbReference>
<dbReference type="Pfam" id="PF13185">
    <property type="entry name" value="GAF_2"/>
    <property type="match status" value="1"/>
</dbReference>
<dbReference type="InterPro" id="IPR003018">
    <property type="entry name" value="GAF"/>
</dbReference>
<protein>
    <submittedName>
        <fullName evidence="3">GAF domain-containing protein</fullName>
    </submittedName>
</protein>
<name>A0ABU4WN55_9FIRM</name>